<evidence type="ECO:0000313" key="3">
    <source>
        <dbReference type="Proteomes" id="UP000430146"/>
    </source>
</evidence>
<dbReference type="PANTHER" id="PTHR43591:SF24">
    <property type="entry name" value="2-METHOXY-6-POLYPRENYL-1,4-BENZOQUINOL METHYLASE, MITOCHONDRIAL"/>
    <property type="match status" value="1"/>
</dbReference>
<dbReference type="SUPFAM" id="SSF53335">
    <property type="entry name" value="S-adenosyl-L-methionine-dependent methyltransferases"/>
    <property type="match status" value="1"/>
</dbReference>
<evidence type="ECO:0000313" key="2">
    <source>
        <dbReference type="EMBL" id="CAA0128364.1"/>
    </source>
</evidence>
<sequence>MSSPTIWSAGRYEAVAQRIANIAEEVLDAVELRRPLRDVNLVDLACGTGNAALSAAARGARVTGVDITPELLALGAQKTGGTSVNWVTADASDTGLPQASFDAAVSNMGIVFVEPTAQIAEIARLLAPGATLAFSTWVRGTDNPFYDPIVATLGAPPDRGYSPDQWGDPATTEARLVAEFDDVSIRSGWHTWQFASHAAAMNFLTDESPMHVDVLGRVPGPARDNLIAAFDQALRVHSDGRGGISFDVPYAVVTATRR</sequence>
<keyword evidence="3" id="KW-1185">Reference proteome</keyword>
<dbReference type="Pfam" id="PF08241">
    <property type="entry name" value="Methyltransf_11"/>
    <property type="match status" value="1"/>
</dbReference>
<dbReference type="EMBL" id="CACSIP010000034">
    <property type="protein sequence ID" value="CAA0128364.1"/>
    <property type="molecule type" value="Genomic_DNA"/>
</dbReference>
<protein>
    <recommendedName>
        <fullName evidence="1">Methyltransferase type 11 domain-containing protein</fullName>
    </recommendedName>
</protein>
<evidence type="ECO:0000259" key="1">
    <source>
        <dbReference type="Pfam" id="PF08241"/>
    </source>
</evidence>
<accession>A0A5S9R2N5</accession>
<dbReference type="Gene3D" id="3.40.50.150">
    <property type="entry name" value="Vaccinia Virus protein VP39"/>
    <property type="match status" value="1"/>
</dbReference>
<gene>
    <name evidence="2" type="ORF">AELLOGFF_01303</name>
</gene>
<dbReference type="RefSeq" id="WP_159233227.1">
    <property type="nucleotide sequence ID" value="NZ_CACSIP010000034.1"/>
</dbReference>
<dbReference type="InterPro" id="IPR013216">
    <property type="entry name" value="Methyltransf_11"/>
</dbReference>
<dbReference type="OrthoDB" id="4722501at2"/>
<dbReference type="CDD" id="cd02440">
    <property type="entry name" value="AdoMet_MTases"/>
    <property type="match status" value="1"/>
</dbReference>
<dbReference type="PANTHER" id="PTHR43591">
    <property type="entry name" value="METHYLTRANSFERASE"/>
    <property type="match status" value="1"/>
</dbReference>
<dbReference type="AlphaFoldDB" id="A0A5S9R2N5"/>
<feature type="domain" description="Methyltransferase type 11" evidence="1">
    <location>
        <begin position="42"/>
        <end position="134"/>
    </location>
</feature>
<dbReference type="GO" id="GO:0008757">
    <property type="term" value="F:S-adenosylmethionine-dependent methyltransferase activity"/>
    <property type="evidence" value="ECO:0007669"/>
    <property type="project" value="InterPro"/>
</dbReference>
<proteinExistence type="predicted"/>
<dbReference type="Proteomes" id="UP000430146">
    <property type="component" value="Unassembled WGS sequence"/>
</dbReference>
<reference evidence="2 3" key="1">
    <citation type="submission" date="2019-11" db="EMBL/GenBank/DDBJ databases">
        <authorList>
            <person name="Holert J."/>
        </authorList>
    </citation>
    <scope>NUCLEOTIDE SEQUENCE [LARGE SCALE GENOMIC DNA]</scope>
    <source>
        <strain evidence="2">BC8_1</strain>
    </source>
</reference>
<dbReference type="InterPro" id="IPR029063">
    <property type="entry name" value="SAM-dependent_MTases_sf"/>
</dbReference>
<organism evidence="2 3">
    <name type="scientific">Mycolicibacterium vanbaalenii</name>
    <name type="common">Mycobacterium vanbaalenii</name>
    <dbReference type="NCBI Taxonomy" id="110539"/>
    <lineage>
        <taxon>Bacteria</taxon>
        <taxon>Bacillati</taxon>
        <taxon>Actinomycetota</taxon>
        <taxon>Actinomycetes</taxon>
        <taxon>Mycobacteriales</taxon>
        <taxon>Mycobacteriaceae</taxon>
        <taxon>Mycolicibacterium</taxon>
    </lineage>
</organism>
<name>A0A5S9R2N5_MYCVN</name>